<sequence>MNRAIFWVTSCLLLLLLGTGIWSCAYHDFSWDEYVRKADAPNPEDAEGYFKETFSTPMNSESSRCNEKLQQALALYKKHNYTKAYKQFVQVVLETDDPELQDKALLGAALSDLLILQANEDITQKLPDLELLFSNFQGPRNHFSYELLEPFLLKLVELRQQSLSYQSLRAESRSQSQKIETLRKETTRLRQQVEELEALFQKLEQQKRQPVTPGATN</sequence>
<name>A0A1G6DKJ0_9BACT</name>
<dbReference type="STRING" id="617002.SAMN05660653_02232"/>
<accession>A0A1G6DKJ0</accession>
<evidence type="ECO:0000313" key="2">
    <source>
        <dbReference type="EMBL" id="SDB45707.1"/>
    </source>
</evidence>
<dbReference type="AlphaFoldDB" id="A0A1G6DKJ0"/>
<reference evidence="2 3" key="1">
    <citation type="submission" date="2016-10" db="EMBL/GenBank/DDBJ databases">
        <authorList>
            <person name="de Groot N.N."/>
        </authorList>
    </citation>
    <scope>NUCLEOTIDE SEQUENCE [LARGE SCALE GENOMIC DNA]</scope>
    <source>
        <strain evidence="2 3">ASO4-2</strain>
    </source>
</reference>
<protein>
    <submittedName>
        <fullName evidence="2">Uncharacterized protein</fullName>
    </submittedName>
</protein>
<keyword evidence="3" id="KW-1185">Reference proteome</keyword>
<dbReference type="RefSeq" id="WP_092121512.1">
    <property type="nucleotide sequence ID" value="NZ_FMXO01000012.1"/>
</dbReference>
<gene>
    <name evidence="2" type="ORF">SAMN05660653_02232</name>
</gene>
<dbReference type="Proteomes" id="UP000198771">
    <property type="component" value="Unassembled WGS sequence"/>
</dbReference>
<proteinExistence type="predicted"/>
<evidence type="ECO:0000256" key="1">
    <source>
        <dbReference type="SAM" id="Coils"/>
    </source>
</evidence>
<dbReference type="EMBL" id="FMXO01000012">
    <property type="protein sequence ID" value="SDB45707.1"/>
    <property type="molecule type" value="Genomic_DNA"/>
</dbReference>
<dbReference type="OrthoDB" id="5471033at2"/>
<evidence type="ECO:0000313" key="3">
    <source>
        <dbReference type="Proteomes" id="UP000198771"/>
    </source>
</evidence>
<keyword evidence="1" id="KW-0175">Coiled coil</keyword>
<feature type="coiled-coil region" evidence="1">
    <location>
        <begin position="165"/>
        <end position="209"/>
    </location>
</feature>
<organism evidence="2 3">
    <name type="scientific">Desulfonatronum thiosulfatophilum</name>
    <dbReference type="NCBI Taxonomy" id="617002"/>
    <lineage>
        <taxon>Bacteria</taxon>
        <taxon>Pseudomonadati</taxon>
        <taxon>Thermodesulfobacteriota</taxon>
        <taxon>Desulfovibrionia</taxon>
        <taxon>Desulfovibrionales</taxon>
        <taxon>Desulfonatronaceae</taxon>
        <taxon>Desulfonatronum</taxon>
    </lineage>
</organism>